<organism evidence="1 2">
    <name type="scientific">Allorhizobium borbori</name>
    <dbReference type="NCBI Taxonomy" id="485907"/>
    <lineage>
        <taxon>Bacteria</taxon>
        <taxon>Pseudomonadati</taxon>
        <taxon>Pseudomonadota</taxon>
        <taxon>Alphaproteobacteria</taxon>
        <taxon>Hyphomicrobiales</taxon>
        <taxon>Rhizobiaceae</taxon>
        <taxon>Rhizobium/Agrobacterium group</taxon>
        <taxon>Allorhizobium</taxon>
    </lineage>
</organism>
<evidence type="ECO:0000313" key="2">
    <source>
        <dbReference type="Proteomes" id="UP000584824"/>
    </source>
</evidence>
<reference evidence="1 2" key="1">
    <citation type="submission" date="2020-08" db="EMBL/GenBank/DDBJ databases">
        <title>Genomic Encyclopedia of Type Strains, Phase IV (KMG-IV): sequencing the most valuable type-strain genomes for metagenomic binning, comparative biology and taxonomic classification.</title>
        <authorList>
            <person name="Goeker M."/>
        </authorList>
    </citation>
    <scope>NUCLEOTIDE SEQUENCE [LARGE SCALE GENOMIC DNA]</scope>
    <source>
        <strain evidence="1 2">DSM 26385</strain>
    </source>
</reference>
<protein>
    <submittedName>
        <fullName evidence="1">Uncharacterized protein</fullName>
    </submittedName>
</protein>
<dbReference type="Proteomes" id="UP000584824">
    <property type="component" value="Unassembled WGS sequence"/>
</dbReference>
<proteinExistence type="predicted"/>
<keyword evidence="2" id="KW-1185">Reference proteome</keyword>
<dbReference type="RefSeq" id="WP_183792315.1">
    <property type="nucleotide sequence ID" value="NZ_JACIDU010000007.1"/>
</dbReference>
<name>A0A7W6K3Z7_9HYPH</name>
<sequence length="151" mass="16636">MAILSWAVVAGLIILLAFISARMARTDSSERHDIGLAILDFGRAFPNEAIRSLHFTEDGAAVFVRLFDNKTGFMRKVKGHYACRVVEPGKVRVQALDHGRGLAVDFTDDPPYGGQFEFASSREAAEVSLWLLGNYVHPVDLADHALPLRQA</sequence>
<gene>
    <name evidence="1" type="ORF">GGQ66_002180</name>
</gene>
<evidence type="ECO:0000313" key="1">
    <source>
        <dbReference type="EMBL" id="MBB4103622.1"/>
    </source>
</evidence>
<comment type="caution">
    <text evidence="1">The sequence shown here is derived from an EMBL/GenBank/DDBJ whole genome shotgun (WGS) entry which is preliminary data.</text>
</comment>
<dbReference type="EMBL" id="JACIDU010000007">
    <property type="protein sequence ID" value="MBB4103622.1"/>
    <property type="molecule type" value="Genomic_DNA"/>
</dbReference>
<accession>A0A7W6K3Z7</accession>
<dbReference type="AlphaFoldDB" id="A0A7W6K3Z7"/>